<organism evidence="1 2">
    <name type="scientific">Erwinia phage pEa_SNUABM_47</name>
    <dbReference type="NCBI Taxonomy" id="2768774"/>
    <lineage>
        <taxon>Viruses</taxon>
        <taxon>Duplodnaviria</taxon>
        <taxon>Heunggongvirae</taxon>
        <taxon>Uroviricota</taxon>
        <taxon>Caudoviricetes</taxon>
        <taxon>Eneladusvirus</taxon>
        <taxon>Eneladusvirus BF</taxon>
    </lineage>
</organism>
<sequence>MMDSVGLIVVFLEQRVRGSNEMHYVVQVTEEGTCDVHVTDSWSFKSWEDLKETHPTFKSLLYEFFNSCNWAPYVNEKEIWADEVIGGEGLYDDYDSHVLSTDL</sequence>
<reference evidence="1 2" key="1">
    <citation type="submission" date="2020-08" db="EMBL/GenBank/DDBJ databases">
        <title>Complete genome sequence of Erwinia phage pEa_SNUABM_47.</title>
        <authorList>
            <person name="Kim S.G."/>
            <person name="Lee S.B."/>
            <person name="Park S.C."/>
        </authorList>
    </citation>
    <scope>NUCLEOTIDE SEQUENCE [LARGE SCALE GENOMIC DNA]</scope>
</reference>
<dbReference type="Proteomes" id="UP000594024">
    <property type="component" value="Segment"/>
</dbReference>
<evidence type="ECO:0000313" key="1">
    <source>
        <dbReference type="EMBL" id="QOI71928.1"/>
    </source>
</evidence>
<dbReference type="EMBL" id="MT939487">
    <property type="protein sequence ID" value="QOI71928.1"/>
    <property type="molecule type" value="Genomic_DNA"/>
</dbReference>
<name>A0A7L8ZNU6_9CAUD</name>
<proteinExistence type="predicted"/>
<accession>A0A7L8ZNU6</accession>
<gene>
    <name evidence="1" type="ORF">pEaSNUABM47_00458</name>
</gene>
<protein>
    <submittedName>
        <fullName evidence="1">Uncharacterized protein</fullName>
    </submittedName>
</protein>
<evidence type="ECO:0000313" key="2">
    <source>
        <dbReference type="Proteomes" id="UP000594024"/>
    </source>
</evidence>